<organism evidence="3 4">
    <name type="scientific">Cladorrhinum samala</name>
    <dbReference type="NCBI Taxonomy" id="585594"/>
    <lineage>
        <taxon>Eukaryota</taxon>
        <taxon>Fungi</taxon>
        <taxon>Dikarya</taxon>
        <taxon>Ascomycota</taxon>
        <taxon>Pezizomycotina</taxon>
        <taxon>Sordariomycetes</taxon>
        <taxon>Sordariomycetidae</taxon>
        <taxon>Sordariales</taxon>
        <taxon>Podosporaceae</taxon>
        <taxon>Cladorrhinum</taxon>
    </lineage>
</organism>
<feature type="compositionally biased region" description="Polar residues" evidence="1">
    <location>
        <begin position="129"/>
        <end position="144"/>
    </location>
</feature>
<feature type="transmembrane region" description="Helical" evidence="2">
    <location>
        <begin position="69"/>
        <end position="89"/>
    </location>
</feature>
<proteinExistence type="predicted"/>
<reference evidence="3" key="2">
    <citation type="submission" date="2023-06" db="EMBL/GenBank/DDBJ databases">
        <authorList>
            <consortium name="Lawrence Berkeley National Laboratory"/>
            <person name="Mondo S.J."/>
            <person name="Hensen N."/>
            <person name="Bonometti L."/>
            <person name="Westerberg I."/>
            <person name="Brannstrom I.O."/>
            <person name="Guillou S."/>
            <person name="Cros-Aarteil S."/>
            <person name="Calhoun S."/>
            <person name="Haridas S."/>
            <person name="Kuo A."/>
            <person name="Pangilinan J."/>
            <person name="Riley R."/>
            <person name="Labutti K."/>
            <person name="Andreopoulos B."/>
            <person name="Lipzen A."/>
            <person name="Chen C."/>
            <person name="Yanf M."/>
            <person name="Daum C."/>
            <person name="Ng V."/>
            <person name="Clum A."/>
            <person name="Steindorff A."/>
            <person name="Ohm R."/>
            <person name="Martin F."/>
            <person name="Silar P."/>
            <person name="Natvig D."/>
            <person name="Lalanne C."/>
            <person name="Gautier V."/>
            <person name="Ament-Velasquez S.L."/>
            <person name="Kruys A."/>
            <person name="Hutchinson M.I."/>
            <person name="Powell A.J."/>
            <person name="Barry K."/>
            <person name="Miller A.N."/>
            <person name="Grigoriev I.V."/>
            <person name="Debuchy R."/>
            <person name="Gladieux P."/>
            <person name="Thoren M.H."/>
            <person name="Johannesson H."/>
        </authorList>
    </citation>
    <scope>NUCLEOTIDE SEQUENCE</scope>
    <source>
        <strain evidence="3">PSN324</strain>
    </source>
</reference>
<feature type="transmembrane region" description="Helical" evidence="2">
    <location>
        <begin position="1007"/>
        <end position="1027"/>
    </location>
</feature>
<dbReference type="PANTHER" id="PTHR37544:SF3">
    <property type="entry name" value="SPRAY"/>
    <property type="match status" value="1"/>
</dbReference>
<feature type="transmembrane region" description="Helical" evidence="2">
    <location>
        <begin position="1273"/>
        <end position="1292"/>
    </location>
</feature>
<accession>A0AAV9HQ16</accession>
<dbReference type="Proteomes" id="UP001321749">
    <property type="component" value="Unassembled WGS sequence"/>
</dbReference>
<feature type="compositionally biased region" description="Polar residues" evidence="1">
    <location>
        <begin position="205"/>
        <end position="254"/>
    </location>
</feature>
<keyword evidence="2" id="KW-0472">Membrane</keyword>
<evidence type="ECO:0000256" key="2">
    <source>
        <dbReference type="SAM" id="Phobius"/>
    </source>
</evidence>
<feature type="transmembrane region" description="Helical" evidence="2">
    <location>
        <begin position="958"/>
        <end position="975"/>
    </location>
</feature>
<dbReference type="PANTHER" id="PTHR37544">
    <property type="entry name" value="SPRAY-RELATED"/>
    <property type="match status" value="1"/>
</dbReference>
<dbReference type="EMBL" id="MU864965">
    <property type="protein sequence ID" value="KAK4462993.1"/>
    <property type="molecule type" value="Genomic_DNA"/>
</dbReference>
<name>A0AAV9HQ16_9PEZI</name>
<feature type="transmembrane region" description="Helical" evidence="2">
    <location>
        <begin position="1169"/>
        <end position="1188"/>
    </location>
</feature>
<protein>
    <submittedName>
        <fullName evidence="3">Zonadhesin</fullName>
    </submittedName>
</protein>
<feature type="region of interest" description="Disordered" evidence="1">
    <location>
        <begin position="125"/>
        <end position="144"/>
    </location>
</feature>
<feature type="transmembrane region" description="Helical" evidence="2">
    <location>
        <begin position="1208"/>
        <end position="1232"/>
    </location>
</feature>
<feature type="compositionally biased region" description="Basic and acidic residues" evidence="1">
    <location>
        <begin position="32"/>
        <end position="42"/>
    </location>
</feature>
<keyword evidence="2" id="KW-1133">Transmembrane helix</keyword>
<feature type="transmembrane region" description="Helical" evidence="2">
    <location>
        <begin position="887"/>
        <end position="908"/>
    </location>
</feature>
<evidence type="ECO:0000313" key="4">
    <source>
        <dbReference type="Proteomes" id="UP001321749"/>
    </source>
</evidence>
<comment type="caution">
    <text evidence="3">The sequence shown here is derived from an EMBL/GenBank/DDBJ whole genome shotgun (WGS) entry which is preliminary data.</text>
</comment>
<feature type="compositionally biased region" description="Polar residues" evidence="1">
    <location>
        <begin position="151"/>
        <end position="190"/>
    </location>
</feature>
<feature type="transmembrane region" description="Helical" evidence="2">
    <location>
        <begin position="1304"/>
        <end position="1330"/>
    </location>
</feature>
<dbReference type="InterPro" id="IPR021840">
    <property type="entry name" value="DUF3433"/>
</dbReference>
<feature type="region of interest" description="Disordered" evidence="1">
    <location>
        <begin position="1"/>
        <end position="57"/>
    </location>
</feature>
<feature type="compositionally biased region" description="Low complexity" evidence="1">
    <location>
        <begin position="1"/>
        <end position="16"/>
    </location>
</feature>
<feature type="region of interest" description="Disordered" evidence="1">
    <location>
        <begin position="284"/>
        <end position="304"/>
    </location>
</feature>
<evidence type="ECO:0000256" key="1">
    <source>
        <dbReference type="SAM" id="MobiDB-lite"/>
    </source>
</evidence>
<keyword evidence="4" id="KW-1185">Reference proteome</keyword>
<evidence type="ECO:0000313" key="3">
    <source>
        <dbReference type="EMBL" id="KAK4462993.1"/>
    </source>
</evidence>
<sequence length="1436" mass="150518">MHQPFIQQQQHPQQQQPRDDRSAYEYSIQATEDYHEEARDAPGDAGTQQPAPVWRQRTTPDYKPRALRWPFISVMIGLLLIAIALIVVAEKKMPDSDTSAIILGTSPDVDPAAQHKTTLRPRRFPRAAFSNSSTSTQVSYEQTSSVVAPISEDTSTSAKISSEHTSSGVAPISEDTTTSAKISSEQTSSGVAPISEDSSRKIPQDVSTTQSLPEVTSISSAPVPPTQSSSLDVTRTSQPTRASTSSGPPLTESTDAAKHPATSSGSLSGDATVVTGLDVGTSLSASVSRSGSGSGGTSSTASLPSGATLIPVITTVSKFTTNITIPVTTVNYTRFTTTTRTSSFTSKSAFTTTFVSTVTSVAPTSFQSYWSTGGSSGTSFSTGVATQIVPTTVEAPVSTTVAGVSTITEVESTVIQSTLTGVVIPSVGEITITSFRTVFPEKQPVTQSPDPVVVTATQVDNGETIAIVHTQGPPVVIEVPTQEVRTQVINEKVTTGVIQVGGSAVTNVVVVTPSAGVSVDLVTTVGGTPVTVVNTPDPVTALTVINGVERTVVQTQAPQTVISVEGGTATTIAAVLAPSQIGQPVTYTVVNTVGGSRVTQVFSATLAEPPYEPITYTAVREAGGTLVTDLVVATPTGSPGQAFTYTAVQVVGGTPVTQVVVTTPVGTPFQPITYTVVREAGGTLVTDLVVTTPTGSPGQAYTYTAVQVVGGTPVTQVVVTTPAGAPFQPVTYTVVTNIGGTPTVITTQPDPTTFVTTINGVPVTTVTTPPITSFTTTMGGTLTTQTLVTTPTNTGLITLTLVSTTGGTLSTFTSTLSAGSTFLTTISGSLRTVTSTPSLSTSFLTRPATTRTLKSTVAPTSAPTSTSSPPPRVIASTKVYKWTYADIFVGTFLPALLGIALVIPLRIIDLNAKLYQPFQSLARPGGGSGEQTLLMQYSGLMAFVTPVVTMLRGHPVPFITTVMVGLASFMVPLATEAVGLKLHGECYTNTANQNKCGPALGVSPTPAHVLVGLMAAVIILLLAVGWFEGKWKSGVSANPWCLAGVASLGLSEGVRIRQESEKGMRRGLREKVFGFGYFAPGGNENQNQTQDQDQNHQAGGVGVGSGAESYGIVLLDESGRGLQQGDGAARGSGSDDAESEVFDANTAAAKAGSSGNHLPLMVLRYPWRIALIFFELAVLVFIIYYHAYYRGGIKDGGKLWSVMTGSLFGVRFVSAVIGVVIAFCWQSFFLSVSTMTPFQIMAKKTQSAKRSILFSPSTNPFSGLYSAIKTRHLFLMCVSAAAILSEFLPVLLSNVPFSLHQTSTAATVCAVLSSLFLALQLAVLIGSFFVRYPPMPVDPRSIAGMLYYVSESYYLLGDMEGVSLLDGEQRALRVMEAGRRYYYGVLAGGTWRRLGVDCDLLADGDGHRRVWGGHILMVPLPLFFPFSFFPSINKKA</sequence>
<gene>
    <name evidence="3" type="ORF">QBC42DRAFT_337959</name>
</gene>
<dbReference type="Pfam" id="PF11915">
    <property type="entry name" value="DUF3433"/>
    <property type="match status" value="2"/>
</dbReference>
<feature type="region of interest" description="Disordered" evidence="1">
    <location>
        <begin position="151"/>
        <end position="271"/>
    </location>
</feature>
<reference evidence="3" key="1">
    <citation type="journal article" date="2023" name="Mol. Phylogenet. Evol.">
        <title>Genome-scale phylogeny and comparative genomics of the fungal order Sordariales.</title>
        <authorList>
            <person name="Hensen N."/>
            <person name="Bonometti L."/>
            <person name="Westerberg I."/>
            <person name="Brannstrom I.O."/>
            <person name="Guillou S."/>
            <person name="Cros-Aarteil S."/>
            <person name="Calhoun S."/>
            <person name="Haridas S."/>
            <person name="Kuo A."/>
            <person name="Mondo S."/>
            <person name="Pangilinan J."/>
            <person name="Riley R."/>
            <person name="LaButti K."/>
            <person name="Andreopoulos B."/>
            <person name="Lipzen A."/>
            <person name="Chen C."/>
            <person name="Yan M."/>
            <person name="Daum C."/>
            <person name="Ng V."/>
            <person name="Clum A."/>
            <person name="Steindorff A."/>
            <person name="Ohm R.A."/>
            <person name="Martin F."/>
            <person name="Silar P."/>
            <person name="Natvig D.O."/>
            <person name="Lalanne C."/>
            <person name="Gautier V."/>
            <person name="Ament-Velasquez S.L."/>
            <person name="Kruys A."/>
            <person name="Hutchinson M.I."/>
            <person name="Powell A.J."/>
            <person name="Barry K."/>
            <person name="Miller A.N."/>
            <person name="Grigoriev I.V."/>
            <person name="Debuchy R."/>
            <person name="Gladieux P."/>
            <person name="Hiltunen Thoren M."/>
            <person name="Johannesson H."/>
        </authorList>
    </citation>
    <scope>NUCLEOTIDE SEQUENCE</scope>
    <source>
        <strain evidence="3">PSN324</strain>
    </source>
</reference>
<keyword evidence="2" id="KW-0812">Transmembrane</keyword>